<dbReference type="GO" id="GO:0005525">
    <property type="term" value="F:GTP binding"/>
    <property type="evidence" value="ECO:0007669"/>
    <property type="project" value="UniProtKB-KW"/>
</dbReference>
<dbReference type="Proteomes" id="UP000013270">
    <property type="component" value="Unassembled WGS sequence"/>
</dbReference>
<dbReference type="Gene3D" id="3.40.50.300">
    <property type="entry name" value="P-loop containing nucleotide triphosphate hydrolases"/>
    <property type="match status" value="1"/>
</dbReference>
<evidence type="ECO:0000313" key="6">
    <source>
        <dbReference type="Proteomes" id="UP000013270"/>
    </source>
</evidence>
<gene>
    <name evidence="5" type="ORF">F963_03645</name>
</gene>
<evidence type="ECO:0000256" key="1">
    <source>
        <dbReference type="ARBA" id="ARBA00005290"/>
    </source>
</evidence>
<comment type="similarity">
    <text evidence="1">Belongs to the GPN-loop GTPase family.</text>
</comment>
<dbReference type="PANTHER" id="PTHR42708:SF1">
    <property type="entry name" value="GLIDING MOTILITY PROTEIN MGLA"/>
    <property type="match status" value="1"/>
</dbReference>
<dbReference type="PANTHER" id="PTHR42708">
    <property type="entry name" value="ATP/GTP-BINDING PROTEIN-RELATED"/>
    <property type="match status" value="1"/>
</dbReference>
<protein>
    <recommendedName>
        <fullName evidence="7">GTP-binding protein</fullName>
    </recommendedName>
</protein>
<reference evidence="5 6" key="1">
    <citation type="submission" date="2013-02" db="EMBL/GenBank/DDBJ databases">
        <title>The Genome Sequence of Acinetobacter bereziniae NIPH 3.</title>
        <authorList>
            <consortium name="The Broad Institute Genome Sequencing Platform"/>
            <consortium name="The Broad Institute Genome Sequencing Center for Infectious Disease"/>
            <person name="Cerqueira G."/>
            <person name="Feldgarden M."/>
            <person name="Courvalin P."/>
            <person name="Perichon B."/>
            <person name="Grillot-Courvalin C."/>
            <person name="Clermont D."/>
            <person name="Rocha E."/>
            <person name="Yoon E.-J."/>
            <person name="Nemec A."/>
            <person name="Walker B."/>
            <person name="Young S.K."/>
            <person name="Zeng Q."/>
            <person name="Gargeya S."/>
            <person name="Fitzgerald M."/>
            <person name="Haas B."/>
            <person name="Abouelleil A."/>
            <person name="Alvarado L."/>
            <person name="Arachchi H.M."/>
            <person name="Berlin A.M."/>
            <person name="Chapman S.B."/>
            <person name="Dewar J."/>
            <person name="Goldberg J."/>
            <person name="Griggs A."/>
            <person name="Gujja S."/>
            <person name="Hansen M."/>
            <person name="Howarth C."/>
            <person name="Imamovic A."/>
            <person name="Larimer J."/>
            <person name="McCowan C."/>
            <person name="Murphy C."/>
            <person name="Neiman D."/>
            <person name="Pearson M."/>
            <person name="Priest M."/>
            <person name="Roberts A."/>
            <person name="Saif S."/>
            <person name="Shea T."/>
            <person name="Sisk P."/>
            <person name="Sykes S."/>
            <person name="Wortman J."/>
            <person name="Nusbaum C."/>
            <person name="Birren B."/>
        </authorList>
    </citation>
    <scope>NUCLEOTIDE SEQUENCE [LARGE SCALE GENOMIC DNA]</scope>
    <source>
        <strain evidence="5 6">NIPH 3</strain>
    </source>
</reference>
<dbReference type="GO" id="GO:0016787">
    <property type="term" value="F:hydrolase activity"/>
    <property type="evidence" value="ECO:0007669"/>
    <property type="project" value="UniProtKB-KW"/>
</dbReference>
<evidence type="ECO:0000256" key="2">
    <source>
        <dbReference type="ARBA" id="ARBA00022741"/>
    </source>
</evidence>
<dbReference type="InterPro" id="IPR004130">
    <property type="entry name" value="Gpn"/>
</dbReference>
<dbReference type="EMBL" id="APPK01000049">
    <property type="protein sequence ID" value="ENV20361.1"/>
    <property type="molecule type" value="Genomic_DNA"/>
</dbReference>
<evidence type="ECO:0000256" key="3">
    <source>
        <dbReference type="ARBA" id="ARBA00022801"/>
    </source>
</evidence>
<keyword evidence="2" id="KW-0547">Nucleotide-binding</keyword>
<keyword evidence="3" id="KW-0378">Hydrolase</keyword>
<comment type="caution">
    <text evidence="5">The sequence shown here is derived from an EMBL/GenBank/DDBJ whole genome shotgun (WGS) entry which is preliminary data.</text>
</comment>
<proteinExistence type="inferred from homology"/>
<sequence length="189" mass="20995">MCSNKNLNKGDNVILQQYKIVFGGKMGAGKTEAIKSLSEISVLSTEAQNTDEQSHSKALTTVGIDYGEIRLEDGVVVGLYGTPGQDRFDFVWSVICKGAIGAVVLIDHSQKDAIEDLKFYFQSFKEYVNNIVVGVTHVDENPQQLLKQYKDWMSLNQVNMPIFAVDARKQDDVLLMVEALIARAEVEFG</sequence>
<evidence type="ECO:0000313" key="5">
    <source>
        <dbReference type="EMBL" id="ENV20361.1"/>
    </source>
</evidence>
<name>N8X801_ACIBZ</name>
<evidence type="ECO:0008006" key="7">
    <source>
        <dbReference type="Google" id="ProtNLM"/>
    </source>
</evidence>
<accession>N8X801</accession>
<dbReference type="InterPro" id="IPR027417">
    <property type="entry name" value="P-loop_NTPase"/>
</dbReference>
<dbReference type="HOGENOM" id="CLU_077970_2_0_6"/>
<keyword evidence="4" id="KW-0342">GTP-binding</keyword>
<organism evidence="5 6">
    <name type="scientific">Acinetobacter bereziniae NIPH 3</name>
    <dbReference type="NCBI Taxonomy" id="1217651"/>
    <lineage>
        <taxon>Bacteria</taxon>
        <taxon>Pseudomonadati</taxon>
        <taxon>Pseudomonadota</taxon>
        <taxon>Gammaproteobacteria</taxon>
        <taxon>Moraxellales</taxon>
        <taxon>Moraxellaceae</taxon>
        <taxon>Acinetobacter</taxon>
    </lineage>
</organism>
<dbReference type="AlphaFoldDB" id="N8X801"/>
<dbReference type="InterPro" id="IPR052705">
    <property type="entry name" value="Gliding_Motility_GTPase"/>
</dbReference>
<dbReference type="PATRIC" id="fig|1217651.3.peg.3592"/>
<dbReference type="Pfam" id="PF03029">
    <property type="entry name" value="ATP_bind_1"/>
    <property type="match status" value="1"/>
</dbReference>
<evidence type="ECO:0000256" key="4">
    <source>
        <dbReference type="ARBA" id="ARBA00023134"/>
    </source>
</evidence>
<dbReference type="SUPFAM" id="SSF52540">
    <property type="entry name" value="P-loop containing nucleoside triphosphate hydrolases"/>
    <property type="match status" value="1"/>
</dbReference>